<dbReference type="GO" id="GO:0005634">
    <property type="term" value="C:nucleus"/>
    <property type="evidence" value="ECO:0007669"/>
    <property type="project" value="TreeGrafter"/>
</dbReference>
<dbReference type="GO" id="GO:0099402">
    <property type="term" value="P:plant organ development"/>
    <property type="evidence" value="ECO:0007669"/>
    <property type="project" value="InterPro"/>
</dbReference>
<name>A0A811NJJ1_9POAL</name>
<accession>A0A811NJJ1</accession>
<evidence type="ECO:0000313" key="2">
    <source>
        <dbReference type="EMBL" id="CAD6222373.1"/>
    </source>
</evidence>
<dbReference type="PANTHER" id="PTHR46668">
    <property type="entry name" value="BTB/POZ DOMAIN AND ANKYRIN REPEAT-CONTAINING PROTEIN NH5.2"/>
    <property type="match status" value="1"/>
</dbReference>
<organism evidence="2 3">
    <name type="scientific">Miscanthus lutarioriparius</name>
    <dbReference type="NCBI Taxonomy" id="422564"/>
    <lineage>
        <taxon>Eukaryota</taxon>
        <taxon>Viridiplantae</taxon>
        <taxon>Streptophyta</taxon>
        <taxon>Embryophyta</taxon>
        <taxon>Tracheophyta</taxon>
        <taxon>Spermatophyta</taxon>
        <taxon>Magnoliopsida</taxon>
        <taxon>Liliopsida</taxon>
        <taxon>Poales</taxon>
        <taxon>Poaceae</taxon>
        <taxon>PACMAD clade</taxon>
        <taxon>Panicoideae</taxon>
        <taxon>Andropogonodae</taxon>
        <taxon>Andropogoneae</taxon>
        <taxon>Saccharinae</taxon>
        <taxon>Miscanthus</taxon>
    </lineage>
</organism>
<keyword evidence="3" id="KW-1185">Reference proteome</keyword>
<dbReference type="InterPro" id="IPR044284">
    <property type="entry name" value="NPR5/6"/>
</dbReference>
<evidence type="ECO:0000313" key="3">
    <source>
        <dbReference type="Proteomes" id="UP000604825"/>
    </source>
</evidence>
<dbReference type="GO" id="GO:0006355">
    <property type="term" value="P:regulation of DNA-templated transcription"/>
    <property type="evidence" value="ECO:0007669"/>
    <property type="project" value="TreeGrafter"/>
</dbReference>
<dbReference type="OrthoDB" id="10462443at2759"/>
<dbReference type="Proteomes" id="UP000604825">
    <property type="component" value="Unassembled WGS sequence"/>
</dbReference>
<dbReference type="PANTHER" id="PTHR46668:SF4">
    <property type="entry name" value="REGULATORY PROTEIN NPR CENTRAL DOMAIN-CONTAINING PROTEIN"/>
    <property type="match status" value="1"/>
</dbReference>
<sequence>MAKRTRYASKGQLPVLAFILGKACIRVPVQSPFLTHHYLPINAASSAANRDHRIRRMKRALDAADLELVKMMVMGEGLDLDDALAVHYVVQHCGRDVVKALPTSTPAPGPWGRGEDGAAPGGRDGVPRHGVGAPRPPRRPQCQDTRRRHPARRAPQPHLRVHLQGRPPGAHAHRAQQVQALPRARAVRGDGGHTLVIRIVLAQQPQPRSRAWQVVFLLGLFLRASLAGRRICSAASCRVSAWKK</sequence>
<evidence type="ECO:0000256" key="1">
    <source>
        <dbReference type="SAM" id="MobiDB-lite"/>
    </source>
</evidence>
<feature type="region of interest" description="Disordered" evidence="1">
    <location>
        <begin position="101"/>
        <end position="157"/>
    </location>
</feature>
<comment type="caution">
    <text evidence="2">The sequence shown here is derived from an EMBL/GenBank/DDBJ whole genome shotgun (WGS) entry which is preliminary data.</text>
</comment>
<dbReference type="AlphaFoldDB" id="A0A811NJJ1"/>
<protein>
    <submittedName>
        <fullName evidence="2">Uncharacterized protein</fullName>
    </submittedName>
</protein>
<proteinExistence type="predicted"/>
<dbReference type="GO" id="GO:0009864">
    <property type="term" value="P:induced systemic resistance, jasmonic acid mediated signaling pathway"/>
    <property type="evidence" value="ECO:0007669"/>
    <property type="project" value="TreeGrafter"/>
</dbReference>
<gene>
    <name evidence="2" type="ORF">NCGR_LOCUS15068</name>
</gene>
<reference evidence="2" key="1">
    <citation type="submission" date="2020-10" db="EMBL/GenBank/DDBJ databases">
        <authorList>
            <person name="Han B."/>
            <person name="Lu T."/>
            <person name="Zhao Q."/>
            <person name="Huang X."/>
            <person name="Zhao Y."/>
        </authorList>
    </citation>
    <scope>NUCLEOTIDE SEQUENCE</scope>
</reference>
<dbReference type="EMBL" id="CAJGYO010000004">
    <property type="protein sequence ID" value="CAD6222373.1"/>
    <property type="molecule type" value="Genomic_DNA"/>
</dbReference>
<dbReference type="GO" id="GO:0000976">
    <property type="term" value="F:transcription cis-regulatory region binding"/>
    <property type="evidence" value="ECO:0007669"/>
    <property type="project" value="TreeGrafter"/>
</dbReference>